<gene>
    <name evidence="7" type="ORF">ACFSBI_11380</name>
</gene>
<dbReference type="SUPFAM" id="SSF51905">
    <property type="entry name" value="FAD/NAD(P)-binding domain"/>
    <property type="match status" value="1"/>
</dbReference>
<evidence type="ECO:0000313" key="7">
    <source>
        <dbReference type="EMBL" id="MFD1722151.1"/>
    </source>
</evidence>
<dbReference type="Proteomes" id="UP001597347">
    <property type="component" value="Unassembled WGS sequence"/>
</dbReference>
<feature type="transmembrane region" description="Helical" evidence="5">
    <location>
        <begin position="6"/>
        <end position="23"/>
    </location>
</feature>
<feature type="domain" description="FAD dependent oxidoreductase" evidence="6">
    <location>
        <begin position="6"/>
        <end position="348"/>
    </location>
</feature>
<dbReference type="EMBL" id="JBHUEA010000017">
    <property type="protein sequence ID" value="MFD1722151.1"/>
    <property type="molecule type" value="Genomic_DNA"/>
</dbReference>
<evidence type="ECO:0000256" key="3">
    <source>
        <dbReference type="ARBA" id="ARBA00022827"/>
    </source>
</evidence>
<proteinExistence type="predicted"/>
<evidence type="ECO:0000256" key="5">
    <source>
        <dbReference type="SAM" id="Phobius"/>
    </source>
</evidence>
<sequence length="371" mass="39317">MTDRQVVVVGGGVMGAATAWLLARRGADVLLLERFGPAHDRGSSHGAMRNFNTSYAAEPYVAMLVEARRLYGELGAGLIEPVGLVRHGGSPVYPDVVAALASVGQAAEVLPAAEAQARWPQIRVDREALWIPEAGRVRAEDAWRAMLAGVEAEGGEVRFGTAVTGVRVLGDDEVEVATAEGCTTARRAVVTVGGWTAKLLGDAVPLPELRVTQEQPAHFRPLDPGLEWPTFMHDLDRSRHDGWLSGIYGMRTAGEGIKAGWHGTGPVVDPDHRDRAPVPAQLAALQAYARAWLPGVDADAADPISCTYTTTPTEDFVLDRVGPVVVGAGFSGHGFKFAPAVGRILADLATDDAAVPPAAFRLPAARRRLVV</sequence>
<organism evidence="7 8">
    <name type="scientific">Amnibacterium endophyticum</name>
    <dbReference type="NCBI Taxonomy" id="2109337"/>
    <lineage>
        <taxon>Bacteria</taxon>
        <taxon>Bacillati</taxon>
        <taxon>Actinomycetota</taxon>
        <taxon>Actinomycetes</taxon>
        <taxon>Micrococcales</taxon>
        <taxon>Microbacteriaceae</taxon>
        <taxon>Amnibacterium</taxon>
    </lineage>
</organism>
<dbReference type="RefSeq" id="WP_377934998.1">
    <property type="nucleotide sequence ID" value="NZ_JBHUEA010000017.1"/>
</dbReference>
<evidence type="ECO:0000259" key="6">
    <source>
        <dbReference type="Pfam" id="PF01266"/>
    </source>
</evidence>
<accession>A0ABW4LF48</accession>
<evidence type="ECO:0000256" key="2">
    <source>
        <dbReference type="ARBA" id="ARBA00022630"/>
    </source>
</evidence>
<dbReference type="PANTHER" id="PTHR10961">
    <property type="entry name" value="PEROXISOMAL SARCOSINE OXIDASE"/>
    <property type="match status" value="1"/>
</dbReference>
<dbReference type="InterPro" id="IPR006076">
    <property type="entry name" value="FAD-dep_OxRdtase"/>
</dbReference>
<reference evidence="8" key="1">
    <citation type="journal article" date="2019" name="Int. J. Syst. Evol. Microbiol.">
        <title>The Global Catalogue of Microorganisms (GCM) 10K type strain sequencing project: providing services to taxonomists for standard genome sequencing and annotation.</title>
        <authorList>
            <consortium name="The Broad Institute Genomics Platform"/>
            <consortium name="The Broad Institute Genome Sequencing Center for Infectious Disease"/>
            <person name="Wu L."/>
            <person name="Ma J."/>
        </authorList>
    </citation>
    <scope>NUCLEOTIDE SEQUENCE [LARGE SCALE GENOMIC DNA]</scope>
    <source>
        <strain evidence="8">CGMCC 1.12471</strain>
    </source>
</reference>
<keyword evidence="5" id="KW-1133">Transmembrane helix</keyword>
<comment type="cofactor">
    <cofactor evidence="1">
        <name>FAD</name>
        <dbReference type="ChEBI" id="CHEBI:57692"/>
    </cofactor>
</comment>
<keyword evidence="8" id="KW-1185">Reference proteome</keyword>
<dbReference type="InterPro" id="IPR036188">
    <property type="entry name" value="FAD/NAD-bd_sf"/>
</dbReference>
<dbReference type="InterPro" id="IPR045170">
    <property type="entry name" value="MTOX"/>
</dbReference>
<dbReference type="Gene3D" id="3.50.50.60">
    <property type="entry name" value="FAD/NAD(P)-binding domain"/>
    <property type="match status" value="1"/>
</dbReference>
<evidence type="ECO:0000256" key="1">
    <source>
        <dbReference type="ARBA" id="ARBA00001974"/>
    </source>
</evidence>
<dbReference type="SUPFAM" id="SSF54373">
    <property type="entry name" value="FAD-linked reductases, C-terminal domain"/>
    <property type="match status" value="1"/>
</dbReference>
<dbReference type="Pfam" id="PF01266">
    <property type="entry name" value="DAO"/>
    <property type="match status" value="1"/>
</dbReference>
<evidence type="ECO:0000256" key="4">
    <source>
        <dbReference type="ARBA" id="ARBA00023002"/>
    </source>
</evidence>
<evidence type="ECO:0000313" key="8">
    <source>
        <dbReference type="Proteomes" id="UP001597347"/>
    </source>
</evidence>
<comment type="caution">
    <text evidence="7">The sequence shown here is derived from an EMBL/GenBank/DDBJ whole genome shotgun (WGS) entry which is preliminary data.</text>
</comment>
<keyword evidence="5" id="KW-0812">Transmembrane</keyword>
<keyword evidence="4" id="KW-0560">Oxidoreductase</keyword>
<name>A0ABW4LF48_9MICO</name>
<keyword evidence="3" id="KW-0274">FAD</keyword>
<dbReference type="PANTHER" id="PTHR10961:SF7">
    <property type="entry name" value="FAD DEPENDENT OXIDOREDUCTASE DOMAIN-CONTAINING PROTEIN"/>
    <property type="match status" value="1"/>
</dbReference>
<protein>
    <submittedName>
        <fullName evidence="7">FAD-dependent oxidoreductase</fullName>
    </submittedName>
</protein>
<keyword evidence="2" id="KW-0285">Flavoprotein</keyword>
<keyword evidence="5" id="KW-0472">Membrane</keyword>
<dbReference type="Gene3D" id="3.30.9.10">
    <property type="entry name" value="D-Amino Acid Oxidase, subunit A, domain 2"/>
    <property type="match status" value="1"/>
</dbReference>